<keyword evidence="3" id="KW-1185">Reference proteome</keyword>
<gene>
    <name evidence="2" type="ORF">PACILC2_19690</name>
</gene>
<evidence type="ECO:0000313" key="3">
    <source>
        <dbReference type="Proteomes" id="UP000680304"/>
    </source>
</evidence>
<proteinExistence type="predicted"/>
<feature type="signal peptide" evidence="1">
    <location>
        <begin position="1"/>
        <end position="26"/>
    </location>
</feature>
<dbReference type="EMBL" id="BOVJ01000062">
    <property type="protein sequence ID" value="GIQ63401.1"/>
    <property type="molecule type" value="Genomic_DNA"/>
</dbReference>
<reference evidence="2 3" key="1">
    <citation type="submission" date="2021-04" db="EMBL/GenBank/DDBJ databases">
        <title>Draft genome sequence of Paenibacillus cisolokensis, LC2-13A.</title>
        <authorList>
            <person name="Uke A."/>
            <person name="Chhe C."/>
            <person name="Baramee S."/>
            <person name="Kosugi A."/>
        </authorList>
    </citation>
    <scope>NUCLEOTIDE SEQUENCE [LARGE SCALE GENOMIC DNA]</scope>
    <source>
        <strain evidence="2 3">LC2-13A</strain>
    </source>
</reference>
<dbReference type="Proteomes" id="UP000680304">
    <property type="component" value="Unassembled WGS sequence"/>
</dbReference>
<comment type="caution">
    <text evidence="2">The sequence shown here is derived from an EMBL/GenBank/DDBJ whole genome shotgun (WGS) entry which is preliminary data.</text>
</comment>
<feature type="chain" id="PRO_5046262933" evidence="1">
    <location>
        <begin position="27"/>
        <end position="145"/>
    </location>
</feature>
<accession>A0ABQ4N5G6</accession>
<sequence>MRIKKSVITFAAVIMLTSSTSAIVQASNDSKRVESEVVTPFYEYVSLVGASISIGTLGKAVASGFVFYTGNYNSTLTIELQRLNGSSWTTVKSWSESFTGKGQHSIEEEYYVTSGHTYRVLTIVAIKSGSTVLETASSTSAQVSY</sequence>
<protein>
    <submittedName>
        <fullName evidence="2">Uncharacterized protein</fullName>
    </submittedName>
</protein>
<name>A0ABQ4N5G6_9BACL</name>
<organism evidence="2 3">
    <name type="scientific">Paenibacillus cisolokensis</name>
    <dbReference type="NCBI Taxonomy" id="1658519"/>
    <lineage>
        <taxon>Bacteria</taxon>
        <taxon>Bacillati</taxon>
        <taxon>Bacillota</taxon>
        <taxon>Bacilli</taxon>
        <taxon>Bacillales</taxon>
        <taxon>Paenibacillaceae</taxon>
        <taxon>Paenibacillus</taxon>
    </lineage>
</organism>
<evidence type="ECO:0000256" key="1">
    <source>
        <dbReference type="SAM" id="SignalP"/>
    </source>
</evidence>
<dbReference type="RefSeq" id="WP_213528584.1">
    <property type="nucleotide sequence ID" value="NZ_BOVJ01000062.1"/>
</dbReference>
<keyword evidence="1" id="KW-0732">Signal</keyword>
<evidence type="ECO:0000313" key="2">
    <source>
        <dbReference type="EMBL" id="GIQ63401.1"/>
    </source>
</evidence>